<dbReference type="CDD" id="cd09608">
    <property type="entry name" value="M3B_PepF"/>
    <property type="match status" value="1"/>
</dbReference>
<dbReference type="Gene3D" id="1.20.140.70">
    <property type="entry name" value="Oligopeptidase f, N-terminal domain"/>
    <property type="match status" value="1"/>
</dbReference>
<dbReference type="EMBL" id="DVMZ01000082">
    <property type="protein sequence ID" value="HIU59071.1"/>
    <property type="molecule type" value="Genomic_DNA"/>
</dbReference>
<protein>
    <recommendedName>
        <fullName evidence="6">Oligopeptidase F</fullName>
        <ecNumber evidence="6">3.4.24.-</ecNumber>
    </recommendedName>
</protein>
<evidence type="ECO:0000256" key="2">
    <source>
        <dbReference type="ARBA" id="ARBA00022723"/>
    </source>
</evidence>
<dbReference type="Gene3D" id="1.10.287.830">
    <property type="entry name" value="putative peptidase helix hairpin domain like"/>
    <property type="match status" value="1"/>
</dbReference>
<comment type="function">
    <text evidence="6">Has oligopeptidase activity and degrades a variety of small bioactive peptides.</text>
</comment>
<dbReference type="Proteomes" id="UP000824081">
    <property type="component" value="Unassembled WGS sequence"/>
</dbReference>
<dbReference type="NCBIfam" id="TIGR00181">
    <property type="entry name" value="pepF"/>
    <property type="match status" value="1"/>
</dbReference>
<reference evidence="9" key="2">
    <citation type="journal article" date="2021" name="PeerJ">
        <title>Extensive microbial diversity within the chicken gut microbiome revealed by metagenomics and culture.</title>
        <authorList>
            <person name="Gilroy R."/>
            <person name="Ravi A."/>
            <person name="Getino M."/>
            <person name="Pursley I."/>
            <person name="Horton D.L."/>
            <person name="Alikhan N.F."/>
            <person name="Baker D."/>
            <person name="Gharbi K."/>
            <person name="Hall N."/>
            <person name="Watson M."/>
            <person name="Adriaenssens E.M."/>
            <person name="Foster-Nyarko E."/>
            <person name="Jarju S."/>
            <person name="Secka A."/>
            <person name="Antonio M."/>
            <person name="Oren A."/>
            <person name="Chaudhuri R.R."/>
            <person name="La Ragione R."/>
            <person name="Hildebrand F."/>
            <person name="Pallen M.J."/>
        </authorList>
    </citation>
    <scope>NUCLEOTIDE SEQUENCE</scope>
    <source>
        <strain evidence="9">11687</strain>
    </source>
</reference>
<dbReference type="Pfam" id="PF08439">
    <property type="entry name" value="Peptidase_M3_N"/>
    <property type="match status" value="1"/>
</dbReference>
<sequence>MERKDVETKYTWDLTPIFPSDEAWEAEFKAFEKDFENSGISSYQGTLGDKQKLLDFFALRDALSRRLEKLYLYASMRHDEDIRVSKYTSYTAMMSSLVSRLMAEMAFVEPELTSLDDSVLKAYIDDPAFSAYDYTLDQIRRSKEHVLGEGEEKLLALASDVMGGFQGVFSMLDNANLNLPKGEFNGEEVQMSHGLYGLVLHSGKREEREKWFKAYYAAYIRLIDAITQTYYGNVKKNIFYKTARKYDTCMAMAMAGEDVSPAVYNNLIESVHAAFPAMHRYISLRRELLGLEEQHMYDIYVPLVSDADIKLPFEEAYELVIKGLAPLGKDYQALLRRGKDERWIDVYETEGKRSGAYSTGVYDTHPYVLLNYQQTTNEIFTIAHEMGHSIHTYKSTEAQPYTKSEYTIFLAEIASTVNEVLLLKYLYSTTEDKQLKKYLLNYYMDMIRTTLFRQTQFAEFEQIAHAKAESGEPLTKENLCEVYYGLNKQYYGEGIVHDEEISYEWARIPHFYRSFYVYKYATGIISAISIVKRILSEGEPAVKDYFSFLSGGNCTDPVSILKRAGVDLTTRAPFETAMKEFGDTLDEFEKLVR</sequence>
<dbReference type="SUPFAM" id="SSF55486">
    <property type="entry name" value="Metalloproteases ('zincins'), catalytic domain"/>
    <property type="match status" value="1"/>
</dbReference>
<keyword evidence="4 6" id="KW-0862">Zinc</keyword>
<name>A0A9D1MF33_9FIRM</name>
<evidence type="ECO:0000256" key="1">
    <source>
        <dbReference type="ARBA" id="ARBA00022670"/>
    </source>
</evidence>
<organism evidence="9 10">
    <name type="scientific">Candidatus Scatosoma pullistercoris</name>
    <dbReference type="NCBI Taxonomy" id="2840934"/>
    <lineage>
        <taxon>Bacteria</taxon>
        <taxon>Bacillati</taxon>
        <taxon>Bacillota</taxon>
        <taxon>Clostridia</taxon>
        <taxon>Candidatus Scatosoma</taxon>
    </lineage>
</organism>
<proteinExistence type="inferred from homology"/>
<evidence type="ECO:0000256" key="5">
    <source>
        <dbReference type="ARBA" id="ARBA00023049"/>
    </source>
</evidence>
<keyword evidence="2 6" id="KW-0479">Metal-binding</keyword>
<dbReference type="PANTHER" id="PTHR11804">
    <property type="entry name" value="PROTEASE M3 THIMET OLIGOPEPTIDASE-RELATED"/>
    <property type="match status" value="1"/>
</dbReference>
<dbReference type="GO" id="GO:0046872">
    <property type="term" value="F:metal ion binding"/>
    <property type="evidence" value="ECO:0007669"/>
    <property type="project" value="UniProtKB-UniRule"/>
</dbReference>
<evidence type="ECO:0000256" key="6">
    <source>
        <dbReference type="RuleBase" id="RU368091"/>
    </source>
</evidence>
<dbReference type="Pfam" id="PF01432">
    <property type="entry name" value="Peptidase_M3"/>
    <property type="match status" value="1"/>
</dbReference>
<comment type="similarity">
    <text evidence="6">Belongs to the peptidase M3B family.</text>
</comment>
<evidence type="ECO:0000259" key="7">
    <source>
        <dbReference type="Pfam" id="PF01432"/>
    </source>
</evidence>
<dbReference type="AlphaFoldDB" id="A0A9D1MF33"/>
<evidence type="ECO:0000256" key="3">
    <source>
        <dbReference type="ARBA" id="ARBA00022801"/>
    </source>
</evidence>
<keyword evidence="5 6" id="KW-0482">Metalloprotease</keyword>
<dbReference type="InterPro" id="IPR045090">
    <property type="entry name" value="Pept_M3A_M3B"/>
</dbReference>
<dbReference type="GO" id="GO:0004222">
    <property type="term" value="F:metalloendopeptidase activity"/>
    <property type="evidence" value="ECO:0007669"/>
    <property type="project" value="UniProtKB-UniRule"/>
</dbReference>
<accession>A0A9D1MF33</accession>
<dbReference type="GO" id="GO:0006518">
    <property type="term" value="P:peptide metabolic process"/>
    <property type="evidence" value="ECO:0007669"/>
    <property type="project" value="TreeGrafter"/>
</dbReference>
<dbReference type="GO" id="GO:0006508">
    <property type="term" value="P:proteolysis"/>
    <property type="evidence" value="ECO:0007669"/>
    <property type="project" value="UniProtKB-KW"/>
</dbReference>
<evidence type="ECO:0000256" key="4">
    <source>
        <dbReference type="ARBA" id="ARBA00022833"/>
    </source>
</evidence>
<feature type="domain" description="Peptidase M3A/M3B catalytic" evidence="7">
    <location>
        <begin position="199"/>
        <end position="579"/>
    </location>
</feature>
<reference evidence="9" key="1">
    <citation type="submission" date="2020-10" db="EMBL/GenBank/DDBJ databases">
        <authorList>
            <person name="Gilroy R."/>
        </authorList>
    </citation>
    <scope>NUCLEOTIDE SEQUENCE</scope>
    <source>
        <strain evidence="9">11687</strain>
    </source>
</reference>
<dbReference type="InterPro" id="IPR001567">
    <property type="entry name" value="Pept_M3A_M3B_dom"/>
</dbReference>
<dbReference type="Gene3D" id="1.10.1370.20">
    <property type="entry name" value="Oligoendopeptidase f, C-terminal domain"/>
    <property type="match status" value="1"/>
</dbReference>
<keyword evidence="3 6" id="KW-0378">Hydrolase</keyword>
<evidence type="ECO:0000313" key="9">
    <source>
        <dbReference type="EMBL" id="HIU59071.1"/>
    </source>
</evidence>
<comment type="cofactor">
    <cofactor evidence="6">
        <name>Zn(2+)</name>
        <dbReference type="ChEBI" id="CHEBI:29105"/>
    </cofactor>
    <text evidence="6">Binds 1 zinc ion.</text>
</comment>
<dbReference type="InterPro" id="IPR004438">
    <property type="entry name" value="Peptidase_M3B"/>
</dbReference>
<keyword evidence="1 6" id="KW-0645">Protease</keyword>
<dbReference type="InterPro" id="IPR013647">
    <property type="entry name" value="OligopepF_N_dom"/>
</dbReference>
<evidence type="ECO:0000313" key="10">
    <source>
        <dbReference type="Proteomes" id="UP000824081"/>
    </source>
</evidence>
<gene>
    <name evidence="9" type="primary">pepF</name>
    <name evidence="9" type="ORF">IAC57_03110</name>
</gene>
<feature type="domain" description="Oligopeptidase F N-terminal" evidence="8">
    <location>
        <begin position="111"/>
        <end position="177"/>
    </location>
</feature>
<dbReference type="PANTHER" id="PTHR11804:SF84">
    <property type="entry name" value="SACCHAROLYSIN"/>
    <property type="match status" value="1"/>
</dbReference>
<dbReference type="EC" id="3.4.24.-" evidence="6"/>
<dbReference type="InterPro" id="IPR042088">
    <property type="entry name" value="OligoPept_F_C"/>
</dbReference>
<evidence type="ECO:0000259" key="8">
    <source>
        <dbReference type="Pfam" id="PF08439"/>
    </source>
</evidence>
<comment type="caution">
    <text evidence="9">The sequence shown here is derived from an EMBL/GenBank/DDBJ whole genome shotgun (WGS) entry which is preliminary data.</text>
</comment>